<dbReference type="OMA" id="RSERISY"/>
<evidence type="ECO:0000256" key="6">
    <source>
        <dbReference type="ARBA" id="ARBA00022893"/>
    </source>
</evidence>
<dbReference type="GO" id="GO:0016918">
    <property type="term" value="F:retinal binding"/>
    <property type="evidence" value="ECO:0007669"/>
    <property type="project" value="UniProtKB-KW"/>
</dbReference>
<dbReference type="GO" id="GO:0038023">
    <property type="term" value="F:signaling receptor activity"/>
    <property type="evidence" value="ECO:0007669"/>
    <property type="project" value="InterPro"/>
</dbReference>
<evidence type="ECO:0000256" key="4">
    <source>
        <dbReference type="ARBA" id="ARBA00022475"/>
    </source>
</evidence>
<evidence type="ECO:0000256" key="9">
    <source>
        <dbReference type="ARBA" id="ARBA00023136"/>
    </source>
</evidence>
<keyword evidence="3" id="KW-0813">Transport</keyword>
<protein>
    <recommendedName>
        <fullName evidence="2">Receptor for retinol uptake STRA6</fullName>
    </recommendedName>
</protein>
<evidence type="ECO:0000256" key="12">
    <source>
        <dbReference type="SAM" id="Phobius"/>
    </source>
</evidence>
<accession>A0A9W2Z2U1</accession>
<feature type="transmembrane region" description="Helical" evidence="12">
    <location>
        <begin position="182"/>
        <end position="201"/>
    </location>
</feature>
<feature type="transmembrane region" description="Helical" evidence="12">
    <location>
        <begin position="452"/>
        <end position="474"/>
    </location>
</feature>
<keyword evidence="9 12" id="KW-0472">Membrane</keyword>
<proteinExistence type="predicted"/>
<dbReference type="Proteomes" id="UP001165740">
    <property type="component" value="Chromosome 15"/>
</dbReference>
<evidence type="ECO:0000256" key="10">
    <source>
        <dbReference type="ARBA" id="ARBA00023170"/>
    </source>
</evidence>
<name>A0A9W2Z2U1_BIOGL</name>
<feature type="compositionally biased region" description="Basic residues" evidence="11">
    <location>
        <begin position="694"/>
        <end position="706"/>
    </location>
</feature>
<evidence type="ECO:0000313" key="13">
    <source>
        <dbReference type="Proteomes" id="UP001165740"/>
    </source>
</evidence>
<feature type="transmembrane region" description="Helical" evidence="12">
    <location>
        <begin position="351"/>
        <end position="371"/>
    </location>
</feature>
<dbReference type="Pfam" id="PF14752">
    <property type="entry name" value="RBP_receptor"/>
    <property type="match status" value="1"/>
</dbReference>
<dbReference type="OrthoDB" id="2376984at2759"/>
<dbReference type="GO" id="GO:0019841">
    <property type="term" value="F:retinol binding"/>
    <property type="evidence" value="ECO:0007669"/>
    <property type="project" value="UniProtKB-KW"/>
</dbReference>
<evidence type="ECO:0000256" key="11">
    <source>
        <dbReference type="SAM" id="MobiDB-lite"/>
    </source>
</evidence>
<feature type="compositionally biased region" description="Polar residues" evidence="11">
    <location>
        <begin position="717"/>
        <end position="731"/>
    </location>
</feature>
<keyword evidence="6" id="KW-0845">Vitamin A</keyword>
<feature type="transmembrane region" description="Helical" evidence="12">
    <location>
        <begin position="415"/>
        <end position="446"/>
    </location>
</feature>
<evidence type="ECO:0000256" key="5">
    <source>
        <dbReference type="ARBA" id="ARBA00022692"/>
    </source>
</evidence>
<feature type="transmembrane region" description="Helical" evidence="12">
    <location>
        <begin position="494"/>
        <end position="519"/>
    </location>
</feature>
<keyword evidence="8" id="KW-0683">Retinol-binding</keyword>
<dbReference type="PANTHER" id="PTHR21444">
    <property type="entry name" value="COILED-COIL DOMAIN-CONTAINING PROTEIN 180"/>
    <property type="match status" value="1"/>
</dbReference>
<dbReference type="GO" id="GO:0005886">
    <property type="term" value="C:plasma membrane"/>
    <property type="evidence" value="ECO:0007669"/>
    <property type="project" value="UniProtKB-SubCell"/>
</dbReference>
<keyword evidence="13" id="KW-1185">Reference proteome</keyword>
<feature type="transmembrane region" description="Helical" evidence="12">
    <location>
        <begin position="281"/>
        <end position="305"/>
    </location>
</feature>
<feature type="transmembrane region" description="Helical" evidence="12">
    <location>
        <begin position="121"/>
        <end position="141"/>
    </location>
</feature>
<sequence length="731" mass="83975">MPLTSSLKKPSPAFLTSVDIFVDTFQENLVYQREICPAELEADTILTYLAIPSIVIILISSFCQRRKILRLDLCGGRMGLVYPINIFTRDSRLEYCCSFGLAACSAYERVILFTFLKENLWTLTIVLEWSVSFLIYATLFFNIASAFSIKTALSYFFSSLFVWIIMVVRFNELASCQENDNFVVMVIKFTPTILCLSYLAVKTPYLLLKAIQSKEYVERKQVQEFQTVEQIRESFQGKHVRKLLKHPVQQIVDTTVATKENFIDKLHKIYREEKGFKYPTMLVTILFVAAMIIYMMTIDFMVLIIPHLNNILSKSLEALERIGYVAVDGELPSVTNTRESLHLVFNMTQCVLYSLMAALPLSCFTLIVSSLHSLISFRTNLLAVYRGNFVNIPESGRQTGLSLCIGSLKFSGYQVAYIVMGHVWTCFFLFLLFLFITVFIIIVIGINSRWYLWVYTLCAMMSMTFILHILQTLLVKTFYLLGNTRYLRLDNRRFFFITIYYLFLFNILSGFVSCMIRIIKSCVVSFVAVSKMDICMLPRMIDLYDPGFAIYHGFIHLEASHNNPVLQVFIGLLIAMSKNKKVNTPIEDIGSPYLTPFQQNKSKTFSNMSNVGTTREFSAARFTWLVAYTLIHNPTIRIYRRGFIQLLNAAIRDGLKVPLSDRPIYFILTQIQCAQKNKKKSMITKQKLMGLRKNTNRKKSHARKSTFHSNSEHETATDLTNLTSTEASSSK</sequence>
<dbReference type="AlphaFoldDB" id="A0A9W2Z2U1"/>
<evidence type="ECO:0000256" key="1">
    <source>
        <dbReference type="ARBA" id="ARBA00004651"/>
    </source>
</evidence>
<feature type="transmembrane region" description="Helical" evidence="12">
    <location>
        <begin position="45"/>
        <end position="63"/>
    </location>
</feature>
<comment type="subcellular location">
    <subcellularLocation>
        <location evidence="1">Cell membrane</location>
        <topology evidence="1">Multi-pass membrane protein</topology>
    </subcellularLocation>
</comment>
<evidence type="ECO:0000256" key="2">
    <source>
        <dbReference type="ARBA" id="ARBA00014411"/>
    </source>
</evidence>
<keyword evidence="5 12" id="KW-0812">Transmembrane</keyword>
<keyword evidence="10" id="KW-0675">Receptor</keyword>
<feature type="transmembrane region" description="Helical" evidence="12">
    <location>
        <begin position="153"/>
        <end position="170"/>
    </location>
</feature>
<dbReference type="GeneID" id="106074742"/>
<keyword evidence="4" id="KW-1003">Cell membrane</keyword>
<dbReference type="InterPro" id="IPR026612">
    <property type="entry name" value="STRA6-like"/>
</dbReference>
<evidence type="ECO:0000256" key="8">
    <source>
        <dbReference type="ARBA" id="ARBA00023072"/>
    </source>
</evidence>
<dbReference type="RefSeq" id="XP_055869252.1">
    <property type="nucleotide sequence ID" value="XM_056013277.1"/>
</dbReference>
<organism evidence="13 14">
    <name type="scientific">Biomphalaria glabrata</name>
    <name type="common">Bloodfluke planorb</name>
    <name type="synonym">Freshwater snail</name>
    <dbReference type="NCBI Taxonomy" id="6526"/>
    <lineage>
        <taxon>Eukaryota</taxon>
        <taxon>Metazoa</taxon>
        <taxon>Spiralia</taxon>
        <taxon>Lophotrochozoa</taxon>
        <taxon>Mollusca</taxon>
        <taxon>Gastropoda</taxon>
        <taxon>Heterobranchia</taxon>
        <taxon>Euthyneura</taxon>
        <taxon>Panpulmonata</taxon>
        <taxon>Hygrophila</taxon>
        <taxon>Lymnaeoidea</taxon>
        <taxon>Planorbidae</taxon>
        <taxon>Biomphalaria</taxon>
    </lineage>
</organism>
<evidence type="ECO:0000313" key="14">
    <source>
        <dbReference type="RefSeq" id="XP_055869252.1"/>
    </source>
</evidence>
<evidence type="ECO:0000256" key="3">
    <source>
        <dbReference type="ARBA" id="ARBA00022448"/>
    </source>
</evidence>
<reference evidence="14" key="1">
    <citation type="submission" date="2025-08" db="UniProtKB">
        <authorList>
            <consortium name="RefSeq"/>
        </authorList>
    </citation>
    <scope>IDENTIFICATION</scope>
</reference>
<feature type="region of interest" description="Disordered" evidence="11">
    <location>
        <begin position="690"/>
        <end position="731"/>
    </location>
</feature>
<gene>
    <name evidence="14" type="primary">LOC106074742</name>
</gene>
<evidence type="ECO:0000256" key="7">
    <source>
        <dbReference type="ARBA" id="ARBA00022989"/>
    </source>
</evidence>
<dbReference type="GO" id="GO:0034632">
    <property type="term" value="F:retinol transmembrane transporter activity"/>
    <property type="evidence" value="ECO:0007669"/>
    <property type="project" value="InterPro"/>
</dbReference>
<keyword evidence="7 12" id="KW-1133">Transmembrane helix</keyword>
<dbReference type="PANTHER" id="PTHR21444:SF16">
    <property type="entry name" value="RECEPTOR FOR RETINOL UPTAKE STRA6"/>
    <property type="match status" value="1"/>
</dbReference>
<dbReference type="GO" id="GO:0071939">
    <property type="term" value="P:vitamin A import into cell"/>
    <property type="evidence" value="ECO:0007669"/>
    <property type="project" value="TreeGrafter"/>
</dbReference>